<evidence type="ECO:0000256" key="7">
    <source>
        <dbReference type="SAM" id="MobiDB-lite"/>
    </source>
</evidence>
<keyword evidence="5 8" id="KW-0472">Membrane</keyword>
<evidence type="ECO:0000313" key="9">
    <source>
        <dbReference type="EMBL" id="GMI26775.1"/>
    </source>
</evidence>
<feature type="compositionally biased region" description="Polar residues" evidence="7">
    <location>
        <begin position="1"/>
        <end position="10"/>
    </location>
</feature>
<dbReference type="PANTHER" id="PTHR12270:SF52">
    <property type="entry name" value="GLYCOSYLTRANSFERASE-LIKE PROTEIN GNT13-RELATED"/>
    <property type="match status" value="1"/>
</dbReference>
<keyword evidence="6" id="KW-0325">Glycoprotein</keyword>
<dbReference type="InterPro" id="IPR051292">
    <property type="entry name" value="Xyl/GlcA_transferase"/>
</dbReference>
<dbReference type="EMBL" id="BRYB01001481">
    <property type="protein sequence ID" value="GMI26775.1"/>
    <property type="molecule type" value="Genomic_DNA"/>
</dbReference>
<gene>
    <name evidence="9" type="ORF">TeGR_g5739</name>
</gene>
<evidence type="ECO:0000256" key="6">
    <source>
        <dbReference type="ARBA" id="ARBA00023180"/>
    </source>
</evidence>
<evidence type="ECO:0000256" key="2">
    <source>
        <dbReference type="ARBA" id="ARBA00022692"/>
    </source>
</evidence>
<evidence type="ECO:0000256" key="4">
    <source>
        <dbReference type="ARBA" id="ARBA00022989"/>
    </source>
</evidence>
<proteinExistence type="predicted"/>
<feature type="region of interest" description="Disordered" evidence="7">
    <location>
        <begin position="1"/>
        <end position="36"/>
    </location>
</feature>
<accession>A0ABQ6MI34</accession>
<organism evidence="9 10">
    <name type="scientific">Tetraparma gracilis</name>
    <dbReference type="NCBI Taxonomy" id="2962635"/>
    <lineage>
        <taxon>Eukaryota</taxon>
        <taxon>Sar</taxon>
        <taxon>Stramenopiles</taxon>
        <taxon>Ochrophyta</taxon>
        <taxon>Bolidophyceae</taxon>
        <taxon>Parmales</taxon>
        <taxon>Triparmaceae</taxon>
        <taxon>Tetraparma</taxon>
    </lineage>
</organism>
<keyword evidence="4 8" id="KW-1133">Transmembrane helix</keyword>
<reference evidence="9 10" key="1">
    <citation type="journal article" date="2023" name="Commun. Biol.">
        <title>Genome analysis of Parmales, the sister group of diatoms, reveals the evolutionary specialization of diatoms from phago-mixotrophs to photoautotrophs.</title>
        <authorList>
            <person name="Ban H."/>
            <person name="Sato S."/>
            <person name="Yoshikawa S."/>
            <person name="Yamada K."/>
            <person name="Nakamura Y."/>
            <person name="Ichinomiya M."/>
            <person name="Sato N."/>
            <person name="Blanc-Mathieu R."/>
            <person name="Endo H."/>
            <person name="Kuwata A."/>
            <person name="Ogata H."/>
        </authorList>
    </citation>
    <scope>NUCLEOTIDE SEQUENCE [LARGE SCALE GENOMIC DNA]</scope>
</reference>
<feature type="region of interest" description="Disordered" evidence="7">
    <location>
        <begin position="119"/>
        <end position="187"/>
    </location>
</feature>
<dbReference type="PANTHER" id="PTHR12270">
    <property type="entry name" value="GLYCOSYLTRANSFERASE-RELATED"/>
    <property type="match status" value="1"/>
</dbReference>
<keyword evidence="2 8" id="KW-0812">Transmembrane</keyword>
<evidence type="ECO:0000256" key="5">
    <source>
        <dbReference type="ARBA" id="ARBA00023136"/>
    </source>
</evidence>
<dbReference type="Proteomes" id="UP001165060">
    <property type="component" value="Unassembled WGS sequence"/>
</dbReference>
<keyword evidence="3" id="KW-0735">Signal-anchor</keyword>
<sequence>MLPLYTSGNATKRRQQPAAHGSYTYSKSGPKYRRRPAQERRRLIGFGLLVGGAALLLLLLKYLIFPSPPGAPLPARGAAPFSAPPLHKPFNPLSPRARRPIYETSTKTHAPEVEDLISAAAGSGRRPRGGSQRPPPAPRATLPPKPQPQPQPQPQHPPPPSGPPQPLSHSPPITLSSQLPPPLTCTPIPAEDVQVTLLSHTTPERLFLLPSLCERWTGRFTVLVYSVEPPILPDLPLGCAPKIVHVAPDDPTESPAMYPVNYLRNVLLSSLETSHYILADADFLPSSSIEDMLYSHAHQLVEPKAALVIPAFSRLHQRKGWGGSPCEGSGSCREFVDQHPAYMPATIEEMDECLNNGDCTVFQSLDNKDGHSTTDTDRWLVTQPEEDAYNIECFKSVRYEPYVVARWCGGGGGGAPYYDERFFGYGKNKIQHVSHLRHLGYTFAVLPGAYLVHFPHPESSAKSEWHGTTKEGHHRNMDVLYKDFNKKLKDALGWTPLVRTCDSNNMFQAHN</sequence>
<feature type="transmembrane region" description="Helical" evidence="8">
    <location>
        <begin position="43"/>
        <end position="64"/>
    </location>
</feature>
<evidence type="ECO:0000313" key="10">
    <source>
        <dbReference type="Proteomes" id="UP001165060"/>
    </source>
</evidence>
<comment type="caution">
    <text evidence="9">The sequence shown here is derived from an EMBL/GenBank/DDBJ whole genome shotgun (WGS) entry which is preliminary data.</text>
</comment>
<protein>
    <submittedName>
        <fullName evidence="9">Uncharacterized protein</fullName>
    </submittedName>
</protein>
<dbReference type="Pfam" id="PF13896">
    <property type="entry name" value="Glyco_transf_49"/>
    <property type="match status" value="1"/>
</dbReference>
<comment type="subcellular location">
    <subcellularLocation>
        <location evidence="1">Membrane</location>
        <topology evidence="1">Single-pass type II membrane protein</topology>
    </subcellularLocation>
</comment>
<evidence type="ECO:0000256" key="8">
    <source>
        <dbReference type="SAM" id="Phobius"/>
    </source>
</evidence>
<keyword evidence="10" id="KW-1185">Reference proteome</keyword>
<evidence type="ECO:0000256" key="1">
    <source>
        <dbReference type="ARBA" id="ARBA00004606"/>
    </source>
</evidence>
<evidence type="ECO:0000256" key="3">
    <source>
        <dbReference type="ARBA" id="ARBA00022968"/>
    </source>
</evidence>
<name>A0ABQ6MI34_9STRA</name>
<feature type="compositionally biased region" description="Pro residues" evidence="7">
    <location>
        <begin position="133"/>
        <end position="166"/>
    </location>
</feature>
<feature type="compositionally biased region" description="Low complexity" evidence="7">
    <location>
        <begin position="119"/>
        <end position="132"/>
    </location>
</feature>